<evidence type="ECO:0000259" key="8">
    <source>
        <dbReference type="Pfam" id="PF00361"/>
    </source>
</evidence>
<keyword evidence="3 6" id="KW-0812">Transmembrane</keyword>
<accession>A0A375I1Y2</accession>
<protein>
    <submittedName>
        <fullName evidence="9">NADH:ubiquinone reductase (H+-translocating)/NADH dehydrogenase (Quinone)</fullName>
        <ecNumber evidence="9">1.6.5.11</ecNumber>
        <ecNumber evidence="9">1.6.5.3</ecNumber>
    </submittedName>
</protein>
<keyword evidence="9" id="KW-0560">Oxidoreductase</keyword>
<dbReference type="NCBIfam" id="TIGR01972">
    <property type="entry name" value="NDH_I_M"/>
    <property type="match status" value="1"/>
</dbReference>
<dbReference type="GO" id="GO:0048039">
    <property type="term" value="F:ubiquinone binding"/>
    <property type="evidence" value="ECO:0007669"/>
    <property type="project" value="TreeGrafter"/>
</dbReference>
<dbReference type="GO" id="GO:0015990">
    <property type="term" value="P:electron transport coupled proton transport"/>
    <property type="evidence" value="ECO:0007669"/>
    <property type="project" value="TreeGrafter"/>
</dbReference>
<dbReference type="GO" id="GO:0016020">
    <property type="term" value="C:membrane"/>
    <property type="evidence" value="ECO:0007669"/>
    <property type="project" value="UniProtKB-SubCell"/>
</dbReference>
<dbReference type="GO" id="GO:0003954">
    <property type="term" value="F:NADH dehydrogenase activity"/>
    <property type="evidence" value="ECO:0007669"/>
    <property type="project" value="TreeGrafter"/>
</dbReference>
<dbReference type="EC" id="1.6.5.11" evidence="9"/>
<dbReference type="InterPro" id="IPR003918">
    <property type="entry name" value="NADH_UbQ_OxRdtase"/>
</dbReference>
<name>A0A375I1Y2_9ACTN</name>
<dbReference type="NCBIfam" id="NF004500">
    <property type="entry name" value="PRK05846.1-4"/>
    <property type="match status" value="1"/>
</dbReference>
<comment type="similarity">
    <text evidence="2">Belongs to the complex I subunit 4 family.</text>
</comment>
<sequence length="521" mass="55041">MTFPWLTLVGLLPIAGSIIVLALRGRGGRTAAMLFALAELVCGLAIVPMDPADLAEQHSWIGAIGAWYALDADGMTKLLVALTVILVPIVLLAEWHVGDAHAARGPADGKGRPVEKDGVLPPRWSTETFMALALLLEGFTLYVFMASDLLLFYIFFEATLIPMYFLIAGWGGTGRTGAALKFLLYSLLGGLVLLLGVIGMYVLSASDGAPSLLTADLTGLPMATGTERWLFVAFFIAFAIKAPMVPVHTWLPDTAEQARPGASSLLVATLDKIGTFGMIRFCLAFFPQASSWATPFVLTLAVISIFYGAIMAIGAKNLLRLVAFTSVSHFGFMVLGIFAFTTTSLTGSIFYMLGHGFSAAAMFLVVGFLADRRGSALVADFGGAQKLVPVLAGVFLVSGLATLGLPGLANFAGEYLIMSGAWSRHLVFVAVAVIATVLAAVYIMLAYQRVFTGPVSEASQTHMTHDLSGRERAVIAPLIVLMLFFGLVPGPALDMVAPTAQQAMVHVSASDPEPSVSNGGK</sequence>
<feature type="transmembrane region" description="Helical" evidence="7">
    <location>
        <begin position="151"/>
        <end position="170"/>
    </location>
</feature>
<dbReference type="AlphaFoldDB" id="A0A375I1Y2"/>
<dbReference type="OrthoDB" id="9768329at2"/>
<dbReference type="InterPro" id="IPR001750">
    <property type="entry name" value="ND/Mrp_TM"/>
</dbReference>
<evidence type="ECO:0000256" key="2">
    <source>
        <dbReference type="ARBA" id="ARBA00009025"/>
    </source>
</evidence>
<dbReference type="PANTHER" id="PTHR43507">
    <property type="entry name" value="NADH-UBIQUINONE OXIDOREDUCTASE CHAIN 4"/>
    <property type="match status" value="1"/>
</dbReference>
<dbReference type="PRINTS" id="PR01437">
    <property type="entry name" value="NUOXDRDTASE4"/>
</dbReference>
<feature type="transmembrane region" description="Helical" evidence="7">
    <location>
        <begin position="390"/>
        <end position="413"/>
    </location>
</feature>
<dbReference type="InterPro" id="IPR010227">
    <property type="entry name" value="NADH_Q_OxRdtase_chainM/4"/>
</dbReference>
<dbReference type="EC" id="1.6.5.3" evidence="9"/>
<dbReference type="GO" id="GO:0008137">
    <property type="term" value="F:NADH dehydrogenase (ubiquinone) activity"/>
    <property type="evidence" value="ECO:0007669"/>
    <property type="project" value="InterPro"/>
</dbReference>
<keyword evidence="10" id="KW-1185">Reference proteome</keyword>
<feature type="transmembrane region" description="Helical" evidence="7">
    <location>
        <begin position="321"/>
        <end position="343"/>
    </location>
</feature>
<evidence type="ECO:0000256" key="6">
    <source>
        <dbReference type="RuleBase" id="RU000320"/>
    </source>
</evidence>
<dbReference type="Proteomes" id="UP000265962">
    <property type="component" value="Unassembled WGS sequence"/>
</dbReference>
<reference evidence="10" key="1">
    <citation type="submission" date="2018-02" db="EMBL/GenBank/DDBJ databases">
        <authorList>
            <person name="Hornung B."/>
        </authorList>
    </citation>
    <scope>NUCLEOTIDE SEQUENCE [LARGE SCALE GENOMIC DNA]</scope>
</reference>
<dbReference type="RefSeq" id="WP_119715953.1">
    <property type="nucleotide sequence ID" value="NZ_OMOH01000006.1"/>
</dbReference>
<feature type="transmembrane region" description="Helical" evidence="7">
    <location>
        <begin position="263"/>
        <end position="286"/>
    </location>
</feature>
<feature type="transmembrane region" description="Helical" evidence="7">
    <location>
        <begin position="6"/>
        <end position="23"/>
    </location>
</feature>
<keyword evidence="5 7" id="KW-0472">Membrane</keyword>
<evidence type="ECO:0000313" key="9">
    <source>
        <dbReference type="EMBL" id="SPF68812.1"/>
    </source>
</evidence>
<gene>
    <name evidence="9" type="ORF">PROPJV5_1791</name>
</gene>
<evidence type="ECO:0000256" key="3">
    <source>
        <dbReference type="ARBA" id="ARBA00022692"/>
    </source>
</evidence>
<feature type="domain" description="NADH:quinone oxidoreductase/Mrp antiporter transmembrane" evidence="8">
    <location>
        <begin position="146"/>
        <end position="438"/>
    </location>
</feature>
<dbReference type="Pfam" id="PF00361">
    <property type="entry name" value="Proton_antipo_M"/>
    <property type="match status" value="1"/>
</dbReference>
<evidence type="ECO:0000256" key="4">
    <source>
        <dbReference type="ARBA" id="ARBA00022989"/>
    </source>
</evidence>
<keyword evidence="4 7" id="KW-1133">Transmembrane helix</keyword>
<dbReference type="GO" id="GO:0012505">
    <property type="term" value="C:endomembrane system"/>
    <property type="evidence" value="ECO:0007669"/>
    <property type="project" value="UniProtKB-SubCell"/>
</dbReference>
<proteinExistence type="inferred from homology"/>
<evidence type="ECO:0000313" key="10">
    <source>
        <dbReference type="Proteomes" id="UP000265962"/>
    </source>
</evidence>
<evidence type="ECO:0000256" key="1">
    <source>
        <dbReference type="ARBA" id="ARBA00004127"/>
    </source>
</evidence>
<feature type="transmembrane region" description="Helical" evidence="7">
    <location>
        <begin position="425"/>
        <end position="447"/>
    </location>
</feature>
<feature type="transmembrane region" description="Helical" evidence="7">
    <location>
        <begin position="78"/>
        <end position="97"/>
    </location>
</feature>
<organism evidence="9 10">
    <name type="scientific">Propionibacterium ruminifibrarum</name>
    <dbReference type="NCBI Taxonomy" id="1962131"/>
    <lineage>
        <taxon>Bacteria</taxon>
        <taxon>Bacillati</taxon>
        <taxon>Actinomycetota</taxon>
        <taxon>Actinomycetes</taxon>
        <taxon>Propionibacteriales</taxon>
        <taxon>Propionibacteriaceae</taxon>
        <taxon>Propionibacterium</taxon>
    </lineage>
</organism>
<feature type="transmembrane region" description="Helical" evidence="7">
    <location>
        <begin position="349"/>
        <end position="370"/>
    </location>
</feature>
<dbReference type="PANTHER" id="PTHR43507:SF1">
    <property type="entry name" value="NADH-UBIQUINONE OXIDOREDUCTASE CHAIN 4"/>
    <property type="match status" value="1"/>
</dbReference>
<evidence type="ECO:0000256" key="5">
    <source>
        <dbReference type="ARBA" id="ARBA00023136"/>
    </source>
</evidence>
<keyword evidence="9" id="KW-0830">Ubiquinone</keyword>
<comment type="subcellular location">
    <subcellularLocation>
        <location evidence="1">Endomembrane system</location>
        <topology evidence="1">Multi-pass membrane protein</topology>
    </subcellularLocation>
    <subcellularLocation>
        <location evidence="6">Membrane</location>
        <topology evidence="6">Multi-pass membrane protein</topology>
    </subcellularLocation>
</comment>
<feature type="transmembrane region" description="Helical" evidence="7">
    <location>
        <begin position="229"/>
        <end position="251"/>
    </location>
</feature>
<dbReference type="EMBL" id="OMOH01000006">
    <property type="protein sequence ID" value="SPF68812.1"/>
    <property type="molecule type" value="Genomic_DNA"/>
</dbReference>
<evidence type="ECO:0000256" key="7">
    <source>
        <dbReference type="SAM" id="Phobius"/>
    </source>
</evidence>
<feature type="transmembrane region" description="Helical" evidence="7">
    <location>
        <begin position="182"/>
        <end position="203"/>
    </location>
</feature>
<feature type="transmembrane region" description="Helical" evidence="7">
    <location>
        <begin position="473"/>
        <end position="492"/>
    </location>
</feature>
<dbReference type="GO" id="GO:0042773">
    <property type="term" value="P:ATP synthesis coupled electron transport"/>
    <property type="evidence" value="ECO:0007669"/>
    <property type="project" value="InterPro"/>
</dbReference>
<feature type="transmembrane region" description="Helical" evidence="7">
    <location>
        <begin position="292"/>
        <end position="314"/>
    </location>
</feature>